<accession>A0A510JB87</accession>
<dbReference type="Proteomes" id="UP000321606">
    <property type="component" value="Chromosome"/>
</dbReference>
<name>A0A510JB87_9FUSO</name>
<dbReference type="InterPro" id="IPR015943">
    <property type="entry name" value="WD40/YVTN_repeat-like_dom_sf"/>
</dbReference>
<organism evidence="1 2">
    <name type="scientific">Pseudoleptotrichia goodfellowii</name>
    <dbReference type="NCBI Taxonomy" id="157692"/>
    <lineage>
        <taxon>Bacteria</taxon>
        <taxon>Fusobacteriati</taxon>
        <taxon>Fusobacteriota</taxon>
        <taxon>Fusobacteriia</taxon>
        <taxon>Fusobacteriales</taxon>
        <taxon>Leptotrichiaceae</taxon>
        <taxon>Pseudoleptotrichia</taxon>
    </lineage>
</organism>
<protein>
    <recommendedName>
        <fullName evidence="3">Lipoprotein</fullName>
    </recommendedName>
</protein>
<dbReference type="RefSeq" id="WP_146966472.1">
    <property type="nucleotide sequence ID" value="NZ_AP019822.1"/>
</dbReference>
<dbReference type="KEGG" id="lgo:JCM16774_1288"/>
<dbReference type="AlphaFoldDB" id="A0A510JB87"/>
<dbReference type="PROSITE" id="PS51257">
    <property type="entry name" value="PROKAR_LIPOPROTEIN"/>
    <property type="match status" value="1"/>
</dbReference>
<evidence type="ECO:0000313" key="1">
    <source>
        <dbReference type="EMBL" id="BBM36356.1"/>
    </source>
</evidence>
<proteinExistence type="predicted"/>
<gene>
    <name evidence="1" type="ORF">JCM16774_1288</name>
</gene>
<dbReference type="EMBL" id="AP019822">
    <property type="protein sequence ID" value="BBM36356.1"/>
    <property type="molecule type" value="Genomic_DNA"/>
</dbReference>
<evidence type="ECO:0008006" key="3">
    <source>
        <dbReference type="Google" id="ProtNLM"/>
    </source>
</evidence>
<dbReference type="Gene3D" id="2.130.10.10">
    <property type="entry name" value="YVTN repeat-like/Quinoprotein amine dehydrogenase"/>
    <property type="match status" value="1"/>
</dbReference>
<evidence type="ECO:0000313" key="2">
    <source>
        <dbReference type="Proteomes" id="UP000321606"/>
    </source>
</evidence>
<reference evidence="1 2" key="1">
    <citation type="submission" date="2019-07" db="EMBL/GenBank/DDBJ databases">
        <title>Complete Genome Sequence of Leptotrichia goodfellowii Strain JCM 16774.</title>
        <authorList>
            <person name="Watanabe S."/>
            <person name="Cui L."/>
        </authorList>
    </citation>
    <scope>NUCLEOTIDE SEQUENCE [LARGE SCALE GENOMIC DNA]</scope>
    <source>
        <strain evidence="1 2">JCM16774</strain>
    </source>
</reference>
<sequence>MKRVIIFMMLSLSLGCSKPEIVYNNYSFTEKIDRKFFTKGGTTSPEDRLELYIIEREGGKLVKKTLVNREKENKDLKDRHSFLLNYDNGKLYLLFYKNIDIGAEPERAKIFYYDKDFNLKSFNDYEYVFDDIDEYKNINKGGKKIKNVDTINYVIENNVYYNISNEGGFKNNERIIKEENYIYDFSKQKEELYLSPNREKEESIYIYNFKNGKIRKKKISDDDSKCFFNSCLKLDDENIIYSKGNLLIKRNLKIKKEKILYKAHNEIKGIISLNKENTLITFGVSDNGSNISLILGYINKWKWNHDVVYDLKENKIYMLETGSLNLVDEEEQLRLMTEIINYGLEKD</sequence>